<dbReference type="EnsemblMetazoa" id="RPRC010150-RA">
    <property type="protein sequence ID" value="RPRC010150-PA"/>
    <property type="gene ID" value="RPRC010150"/>
</dbReference>
<dbReference type="InterPro" id="IPR028047">
    <property type="entry name" value="Latrotoxin_C_dom"/>
</dbReference>
<name>T1I1I0_RHOPR</name>
<protein>
    <submittedName>
        <fullName evidence="2">Latrotoxin_C domain-containing protein</fullName>
    </submittedName>
</protein>
<dbReference type="AlphaFoldDB" id="T1I1I0"/>
<dbReference type="Pfam" id="PF15658">
    <property type="entry name" value="Latrotoxin_C"/>
    <property type="match status" value="1"/>
</dbReference>
<dbReference type="VEuPathDB" id="VectorBase:RPRC010150"/>
<proteinExistence type="predicted"/>
<accession>T1I1I0</accession>
<feature type="domain" description="Latrotoxin C-terminal" evidence="1">
    <location>
        <begin position="123"/>
        <end position="259"/>
    </location>
</feature>
<dbReference type="EMBL" id="ACPB03011062">
    <property type="status" value="NOT_ANNOTATED_CDS"/>
    <property type="molecule type" value="Genomic_DNA"/>
</dbReference>
<dbReference type="InParanoid" id="T1I1I0"/>
<keyword evidence="3" id="KW-1185">Reference proteome</keyword>
<organism evidence="2 3">
    <name type="scientific">Rhodnius prolixus</name>
    <name type="common">Triatomid bug</name>
    <dbReference type="NCBI Taxonomy" id="13249"/>
    <lineage>
        <taxon>Eukaryota</taxon>
        <taxon>Metazoa</taxon>
        <taxon>Ecdysozoa</taxon>
        <taxon>Arthropoda</taxon>
        <taxon>Hexapoda</taxon>
        <taxon>Insecta</taxon>
        <taxon>Pterygota</taxon>
        <taxon>Neoptera</taxon>
        <taxon>Paraneoptera</taxon>
        <taxon>Hemiptera</taxon>
        <taxon>Heteroptera</taxon>
        <taxon>Panheteroptera</taxon>
        <taxon>Cimicomorpha</taxon>
        <taxon>Reduviidae</taxon>
        <taxon>Triatominae</taxon>
        <taxon>Rhodnius</taxon>
    </lineage>
</organism>
<evidence type="ECO:0000313" key="3">
    <source>
        <dbReference type="Proteomes" id="UP000015103"/>
    </source>
</evidence>
<sequence length="304" mass="34253">MVCMVTAGLPLPDSHAESSLHHMEIALSGPTLQEYKICFMHCQVHTPRSIANEEFDFIPVATSTASKSNFYVSDLFDWLKEKWNTLRKITEETCYNEVPKLLVDSDNIFSKRSENSYTKSTLTFDVHGSLLLANVCIAKKFNCQLYNPGSSESITYDEALVNGINITEAFEVEITRTAKEYGLTGHSLDIDFVEVQNAVIGLIMANKLKEIFELLIIKAEKAYPFNELVPSQIAHKEKFIYRMVELINKFVSKSVEHMLDRSTEKRQGAHNYLGSERLTVGTKHAAVSSECPALHPGNFGFIDE</sequence>
<dbReference type="Proteomes" id="UP000015103">
    <property type="component" value="Unassembled WGS sequence"/>
</dbReference>
<dbReference type="HOGENOM" id="CLU_916210_0_0_1"/>
<evidence type="ECO:0000259" key="1">
    <source>
        <dbReference type="Pfam" id="PF15658"/>
    </source>
</evidence>
<dbReference type="EMBL" id="ACPB03011061">
    <property type="status" value="NOT_ANNOTATED_CDS"/>
    <property type="molecule type" value="Genomic_DNA"/>
</dbReference>
<reference evidence="2" key="1">
    <citation type="submission" date="2015-05" db="UniProtKB">
        <authorList>
            <consortium name="EnsemblMetazoa"/>
        </authorList>
    </citation>
    <scope>IDENTIFICATION</scope>
</reference>
<evidence type="ECO:0000313" key="2">
    <source>
        <dbReference type="EnsemblMetazoa" id="RPRC010150-PA"/>
    </source>
</evidence>